<feature type="region of interest" description="Disordered" evidence="1">
    <location>
        <begin position="31"/>
        <end position="81"/>
    </location>
</feature>
<proteinExistence type="predicted"/>
<evidence type="ECO:0000313" key="2">
    <source>
        <dbReference type="EMBL" id="MCI54060.1"/>
    </source>
</evidence>
<feature type="compositionally biased region" description="Low complexity" evidence="1">
    <location>
        <begin position="43"/>
        <end position="54"/>
    </location>
</feature>
<organism evidence="2 3">
    <name type="scientific">Trifolium medium</name>
    <dbReference type="NCBI Taxonomy" id="97028"/>
    <lineage>
        <taxon>Eukaryota</taxon>
        <taxon>Viridiplantae</taxon>
        <taxon>Streptophyta</taxon>
        <taxon>Embryophyta</taxon>
        <taxon>Tracheophyta</taxon>
        <taxon>Spermatophyta</taxon>
        <taxon>Magnoliopsida</taxon>
        <taxon>eudicotyledons</taxon>
        <taxon>Gunneridae</taxon>
        <taxon>Pentapetalae</taxon>
        <taxon>rosids</taxon>
        <taxon>fabids</taxon>
        <taxon>Fabales</taxon>
        <taxon>Fabaceae</taxon>
        <taxon>Papilionoideae</taxon>
        <taxon>50 kb inversion clade</taxon>
        <taxon>NPAAA clade</taxon>
        <taxon>Hologalegina</taxon>
        <taxon>IRL clade</taxon>
        <taxon>Trifolieae</taxon>
        <taxon>Trifolium</taxon>
    </lineage>
</organism>
<sequence length="81" mass="8943">MHREQSSLYQSQAVNAIYLEIVSARRDYKVKYDTPPTSPHPTPSTAAATPTLLHQHPTLARTSRPPKPIWPPPSQTGAQTA</sequence>
<feature type="non-terminal residue" evidence="2">
    <location>
        <position position="81"/>
    </location>
</feature>
<protein>
    <submittedName>
        <fullName evidence="2">Uncharacterized protein</fullName>
    </submittedName>
</protein>
<dbReference type="AlphaFoldDB" id="A0A392T1M3"/>
<accession>A0A392T1M3</accession>
<reference evidence="2 3" key="1">
    <citation type="journal article" date="2018" name="Front. Plant Sci.">
        <title>Red Clover (Trifolium pratense) and Zigzag Clover (T. medium) - A Picture of Genomic Similarities and Differences.</title>
        <authorList>
            <person name="Dluhosova J."/>
            <person name="Istvanek J."/>
            <person name="Nedelnik J."/>
            <person name="Repkova J."/>
        </authorList>
    </citation>
    <scope>NUCLEOTIDE SEQUENCE [LARGE SCALE GENOMIC DNA]</scope>
    <source>
        <strain evidence="3">cv. 10/8</strain>
        <tissue evidence="2">Leaf</tissue>
    </source>
</reference>
<feature type="compositionally biased region" description="Pro residues" evidence="1">
    <location>
        <begin position="65"/>
        <end position="74"/>
    </location>
</feature>
<name>A0A392T1M3_9FABA</name>
<dbReference type="Proteomes" id="UP000265520">
    <property type="component" value="Unassembled WGS sequence"/>
</dbReference>
<keyword evidence="3" id="KW-1185">Reference proteome</keyword>
<evidence type="ECO:0000256" key="1">
    <source>
        <dbReference type="SAM" id="MobiDB-lite"/>
    </source>
</evidence>
<dbReference type="EMBL" id="LXQA010473595">
    <property type="protein sequence ID" value="MCI54060.1"/>
    <property type="molecule type" value="Genomic_DNA"/>
</dbReference>
<evidence type="ECO:0000313" key="3">
    <source>
        <dbReference type="Proteomes" id="UP000265520"/>
    </source>
</evidence>
<comment type="caution">
    <text evidence="2">The sequence shown here is derived from an EMBL/GenBank/DDBJ whole genome shotgun (WGS) entry which is preliminary data.</text>
</comment>